<reference evidence="2" key="1">
    <citation type="submission" date="2020-11" db="EMBL/GenBank/DDBJ databases">
        <authorList>
            <person name="Konstantinou D."/>
            <person name="Gkelis S."/>
            <person name="Popin R."/>
            <person name="Fewer D."/>
            <person name="Sivonen K."/>
        </authorList>
    </citation>
    <scope>NUCLEOTIDE SEQUENCE</scope>
    <source>
        <strain evidence="2">TAU-MAC 1115</strain>
    </source>
</reference>
<comment type="caution">
    <text evidence="2">The sequence shown here is derived from an EMBL/GenBank/DDBJ whole genome shotgun (WGS) entry which is preliminary data.</text>
</comment>
<dbReference type="Proteomes" id="UP000717364">
    <property type="component" value="Unassembled WGS sequence"/>
</dbReference>
<feature type="domain" description="Sulfatase-modifying factor enzyme-like" evidence="1">
    <location>
        <begin position="192"/>
        <end position="438"/>
    </location>
</feature>
<accession>A0A947GGC9</accession>
<dbReference type="InterPro" id="IPR042095">
    <property type="entry name" value="SUMF_sf"/>
</dbReference>
<sequence length="440" mass="51429">MDSLKSLPTPQLDRCDRNTLLAYFDNSWELEEILMKSLVSDDSFYHNPDPLRNPIIFYLGHSPVFYINKLIQVGLIAQRINLKYEILFEIGVDPDSPEQLEQAISSIDWPNVENVWQYRDHVREVVTKLIRTCSLDLPINQTHPLWALLMSMEHNRIHFETSSMLFRQFPADHLKRPKPWQYAGSKNKKPDNKMITVSGGVASLGKSHNDSTYGWDSEYGHRTVELQPFMASQYLITNEEFLQFVQEDGYENQEFWDHESWQWKTDYKIQHPKFWRPQNGTYRYRALFDDIEFPLDWPVEVNYYEAIAYCRWQGEGTRLMTEAEWTMVAADCNNTQDFNLGLKFGSPSPVGDLAHSKTSSGLYDLRGNVWEWLSENFNPLPGFKPHPLYKDIAAPFFDDQHKIMMGGSWASSGSIAAKSYRNWFRPNFYQHAGFRTAKSI</sequence>
<dbReference type="Gene3D" id="3.90.1580.10">
    <property type="entry name" value="paralog of FGE (formylglycine-generating enzyme)"/>
    <property type="match status" value="1"/>
</dbReference>
<dbReference type="SUPFAM" id="SSF56436">
    <property type="entry name" value="C-type lectin-like"/>
    <property type="match status" value="1"/>
</dbReference>
<protein>
    <submittedName>
        <fullName evidence="2">5-histidylcysteine sulfoxide synthase</fullName>
    </submittedName>
</protein>
<dbReference type="PANTHER" id="PTHR23150">
    <property type="entry name" value="SULFATASE MODIFYING FACTOR 1, 2"/>
    <property type="match status" value="1"/>
</dbReference>
<reference evidence="2" key="2">
    <citation type="journal article" date="2021" name="Mar. Drugs">
        <title>Genome Reduction and Secondary Metabolism of the Marine Sponge-Associated Cyanobacterium Leptothoe.</title>
        <authorList>
            <person name="Konstantinou D."/>
            <person name="Popin R.V."/>
            <person name="Fewer D.P."/>
            <person name="Sivonen K."/>
            <person name="Gkelis S."/>
        </authorList>
    </citation>
    <scope>NUCLEOTIDE SEQUENCE</scope>
    <source>
        <strain evidence="2">TAU-MAC 1115</strain>
    </source>
</reference>
<dbReference type="Pfam" id="PF03781">
    <property type="entry name" value="FGE-sulfatase"/>
    <property type="match status" value="1"/>
</dbReference>
<dbReference type="InterPro" id="IPR027577">
    <property type="entry name" value="OvoA_Nterm"/>
</dbReference>
<dbReference type="InterPro" id="IPR051043">
    <property type="entry name" value="Sulfatase_Mod_Factor_Kinase"/>
</dbReference>
<keyword evidence="3" id="KW-1185">Reference proteome</keyword>
<evidence type="ECO:0000259" key="1">
    <source>
        <dbReference type="Pfam" id="PF03781"/>
    </source>
</evidence>
<dbReference type="RefSeq" id="WP_215607429.1">
    <property type="nucleotide sequence ID" value="NZ_JADOES010000003.1"/>
</dbReference>
<evidence type="ECO:0000313" key="3">
    <source>
        <dbReference type="Proteomes" id="UP000717364"/>
    </source>
</evidence>
<dbReference type="AlphaFoldDB" id="A0A947GGC9"/>
<proteinExistence type="predicted"/>
<dbReference type="EMBL" id="JADOES010000003">
    <property type="protein sequence ID" value="MBT9314304.1"/>
    <property type="molecule type" value="Genomic_DNA"/>
</dbReference>
<organism evidence="2 3">
    <name type="scientific">Leptothoe spongobia TAU-MAC 1115</name>
    <dbReference type="NCBI Taxonomy" id="1967444"/>
    <lineage>
        <taxon>Bacteria</taxon>
        <taxon>Bacillati</taxon>
        <taxon>Cyanobacteriota</taxon>
        <taxon>Cyanophyceae</taxon>
        <taxon>Nodosilineales</taxon>
        <taxon>Cymatolegaceae</taxon>
        <taxon>Leptothoe</taxon>
        <taxon>Leptothoe spongobia</taxon>
    </lineage>
</organism>
<dbReference type="PANTHER" id="PTHR23150:SF26">
    <property type="entry name" value="GENERIC METHYLTRANSFERASE"/>
    <property type="match status" value="1"/>
</dbReference>
<dbReference type="InterPro" id="IPR005532">
    <property type="entry name" value="SUMF_dom"/>
</dbReference>
<dbReference type="GO" id="GO:0120147">
    <property type="term" value="F:formylglycine-generating oxidase activity"/>
    <property type="evidence" value="ECO:0007669"/>
    <property type="project" value="TreeGrafter"/>
</dbReference>
<dbReference type="InterPro" id="IPR016187">
    <property type="entry name" value="CTDL_fold"/>
</dbReference>
<dbReference type="NCBIfam" id="TIGR04344">
    <property type="entry name" value="ovoA_Nterm"/>
    <property type="match status" value="1"/>
</dbReference>
<gene>
    <name evidence="2" type="primary">ovoA</name>
    <name evidence="2" type="ORF">IXB50_02580</name>
</gene>
<evidence type="ECO:0000313" key="2">
    <source>
        <dbReference type="EMBL" id="MBT9314304.1"/>
    </source>
</evidence>
<name>A0A947GGC9_9CYAN</name>